<keyword evidence="3" id="KW-1185">Reference proteome</keyword>
<dbReference type="Proteomes" id="UP000075714">
    <property type="component" value="Unassembled WGS sequence"/>
</dbReference>
<organism evidence="2 3">
    <name type="scientific">Gonium pectorale</name>
    <name type="common">Green alga</name>
    <dbReference type="NCBI Taxonomy" id="33097"/>
    <lineage>
        <taxon>Eukaryota</taxon>
        <taxon>Viridiplantae</taxon>
        <taxon>Chlorophyta</taxon>
        <taxon>core chlorophytes</taxon>
        <taxon>Chlorophyceae</taxon>
        <taxon>CS clade</taxon>
        <taxon>Chlamydomonadales</taxon>
        <taxon>Volvocaceae</taxon>
        <taxon>Gonium</taxon>
    </lineage>
</organism>
<keyword evidence="1" id="KW-0472">Membrane</keyword>
<protein>
    <recommendedName>
        <fullName evidence="4">Transmembrane protein</fullName>
    </recommendedName>
</protein>
<feature type="transmembrane region" description="Helical" evidence="1">
    <location>
        <begin position="116"/>
        <end position="135"/>
    </location>
</feature>
<dbReference type="AlphaFoldDB" id="A0A150H168"/>
<comment type="caution">
    <text evidence="2">The sequence shown here is derived from an EMBL/GenBank/DDBJ whole genome shotgun (WGS) entry which is preliminary data.</text>
</comment>
<evidence type="ECO:0000313" key="3">
    <source>
        <dbReference type="Proteomes" id="UP000075714"/>
    </source>
</evidence>
<keyword evidence="1" id="KW-0812">Transmembrane</keyword>
<evidence type="ECO:0008006" key="4">
    <source>
        <dbReference type="Google" id="ProtNLM"/>
    </source>
</evidence>
<accession>A0A150H168</accession>
<proteinExistence type="predicted"/>
<feature type="transmembrane region" description="Helical" evidence="1">
    <location>
        <begin position="89"/>
        <end position="110"/>
    </location>
</feature>
<evidence type="ECO:0000256" key="1">
    <source>
        <dbReference type="SAM" id="Phobius"/>
    </source>
</evidence>
<dbReference type="EMBL" id="LSYV01000003">
    <property type="protein sequence ID" value="KXZ55897.1"/>
    <property type="molecule type" value="Genomic_DNA"/>
</dbReference>
<feature type="transmembrane region" description="Helical" evidence="1">
    <location>
        <begin position="140"/>
        <end position="162"/>
    </location>
</feature>
<feature type="transmembrane region" description="Helical" evidence="1">
    <location>
        <begin position="56"/>
        <end position="77"/>
    </location>
</feature>
<feature type="transmembrane region" description="Helical" evidence="1">
    <location>
        <begin position="26"/>
        <end position="44"/>
    </location>
</feature>
<name>A0A150H168_GONPE</name>
<keyword evidence="1" id="KW-1133">Transmembrane helix</keyword>
<gene>
    <name evidence="2" type="ORF">GPECTOR_2g1448</name>
</gene>
<evidence type="ECO:0000313" key="2">
    <source>
        <dbReference type="EMBL" id="KXZ55897.1"/>
    </source>
</evidence>
<sequence length="266" mass="29019">MDMVTKDHYDPDVRTKDKDAARADQVADAALTTLYTVFALLIAMSMRIVKGGISDFVFMVSVLVVNVQFLTVEAISSGGAIGLCKRRKLTAICLYLINFYGLSLQLWFWAVGYRHLQSAACPGTVFWLFGTINAYGRFRVFMIVATSLAFVYALVVPIMLLACDVLAFEAFNARREAGTDAFMQWAIGPKDGPMPPRAKRQGCLERNDISGVQEANSTGQLIALLLGILCCARSMWQFLGLGATAATEALNKVAAAEEKAKGYQTA</sequence>
<reference evidence="3" key="1">
    <citation type="journal article" date="2016" name="Nat. Commun.">
        <title>The Gonium pectorale genome demonstrates co-option of cell cycle regulation during the evolution of multicellularity.</title>
        <authorList>
            <person name="Hanschen E.R."/>
            <person name="Marriage T.N."/>
            <person name="Ferris P.J."/>
            <person name="Hamaji T."/>
            <person name="Toyoda A."/>
            <person name="Fujiyama A."/>
            <person name="Neme R."/>
            <person name="Noguchi H."/>
            <person name="Minakuchi Y."/>
            <person name="Suzuki M."/>
            <person name="Kawai-Toyooka H."/>
            <person name="Smith D.R."/>
            <person name="Sparks H."/>
            <person name="Anderson J."/>
            <person name="Bakaric R."/>
            <person name="Luria V."/>
            <person name="Karger A."/>
            <person name="Kirschner M.W."/>
            <person name="Durand P.M."/>
            <person name="Michod R.E."/>
            <person name="Nozaki H."/>
            <person name="Olson B.J."/>
        </authorList>
    </citation>
    <scope>NUCLEOTIDE SEQUENCE [LARGE SCALE GENOMIC DNA]</scope>
    <source>
        <strain evidence="3">NIES-2863</strain>
    </source>
</reference>